<evidence type="ECO:0000313" key="2">
    <source>
        <dbReference type="Proteomes" id="UP001159427"/>
    </source>
</evidence>
<protein>
    <submittedName>
        <fullName evidence="1">Uncharacterized protein</fullName>
    </submittedName>
</protein>
<reference evidence="1 2" key="1">
    <citation type="submission" date="2022-05" db="EMBL/GenBank/DDBJ databases">
        <authorList>
            <consortium name="Genoscope - CEA"/>
            <person name="William W."/>
        </authorList>
    </citation>
    <scope>NUCLEOTIDE SEQUENCE [LARGE SCALE GENOMIC DNA]</scope>
</reference>
<comment type="caution">
    <text evidence="1">The sequence shown here is derived from an EMBL/GenBank/DDBJ whole genome shotgun (WGS) entry which is preliminary data.</text>
</comment>
<dbReference type="EMBL" id="CALNXI010000099">
    <property type="protein sequence ID" value="CAH3018887.1"/>
    <property type="molecule type" value="Genomic_DNA"/>
</dbReference>
<gene>
    <name evidence="1" type="ORF">PEVE_00045194</name>
</gene>
<dbReference type="Proteomes" id="UP001159427">
    <property type="component" value="Unassembled WGS sequence"/>
</dbReference>
<evidence type="ECO:0000313" key="1">
    <source>
        <dbReference type="EMBL" id="CAH3018887.1"/>
    </source>
</evidence>
<keyword evidence="2" id="KW-1185">Reference proteome</keyword>
<organism evidence="1 2">
    <name type="scientific">Porites evermanni</name>
    <dbReference type="NCBI Taxonomy" id="104178"/>
    <lineage>
        <taxon>Eukaryota</taxon>
        <taxon>Metazoa</taxon>
        <taxon>Cnidaria</taxon>
        <taxon>Anthozoa</taxon>
        <taxon>Hexacorallia</taxon>
        <taxon>Scleractinia</taxon>
        <taxon>Fungiina</taxon>
        <taxon>Poritidae</taxon>
        <taxon>Porites</taxon>
    </lineage>
</organism>
<proteinExistence type="predicted"/>
<accession>A0ABN8LSW7</accession>
<name>A0ABN8LSW7_9CNID</name>
<sequence>MGSGGWTLVGKVGGTVGNISTKWLIQNHNPEQLKTPLLASGKTEYSCLDARVLSVKYVSTVMLSSGDNAEGIGSKWVQWDLPPSREVKTWWNHGMGPSAVQSSGTTPVTVKAWNGNSKVCYQNKVGIMPLPQHGGSYPCASYNKKGNTVTNDYCMPAGVHRAGTSADGWT</sequence>